<dbReference type="RefSeq" id="WP_211947516.1">
    <property type="nucleotide sequence ID" value="NZ_CAJPUY010000008.1"/>
</dbReference>
<accession>A0A916ITU7</accession>
<organism evidence="1 2">
    <name type="scientific">Cupriavidus yeoncheonensis</name>
    <dbReference type="NCBI Taxonomy" id="1462994"/>
    <lineage>
        <taxon>Bacteria</taxon>
        <taxon>Pseudomonadati</taxon>
        <taxon>Pseudomonadota</taxon>
        <taxon>Betaproteobacteria</taxon>
        <taxon>Burkholderiales</taxon>
        <taxon>Burkholderiaceae</taxon>
        <taxon>Cupriavidus</taxon>
    </lineage>
</organism>
<dbReference type="EMBL" id="CAJPUY010000008">
    <property type="protein sequence ID" value="CAG2141949.1"/>
    <property type="molecule type" value="Genomic_DNA"/>
</dbReference>
<protein>
    <submittedName>
        <fullName evidence="1">Uncharacterized protein</fullName>
    </submittedName>
</protein>
<evidence type="ECO:0000313" key="2">
    <source>
        <dbReference type="Proteomes" id="UP000672934"/>
    </source>
</evidence>
<dbReference type="Proteomes" id="UP000672934">
    <property type="component" value="Unassembled WGS sequence"/>
</dbReference>
<reference evidence="1" key="1">
    <citation type="submission" date="2021-03" db="EMBL/GenBank/DDBJ databases">
        <authorList>
            <person name="Peeters C."/>
        </authorList>
    </citation>
    <scope>NUCLEOTIDE SEQUENCE</scope>
    <source>
        <strain evidence="1">LMG 31506</strain>
    </source>
</reference>
<dbReference type="AlphaFoldDB" id="A0A916ITU7"/>
<keyword evidence="2" id="KW-1185">Reference proteome</keyword>
<sequence length="74" mass="7962">MKPANARGLALARSDIDVLGKEVAGFDPNRYFDQQDLQAARGAAQRWPLLAGLLGYESDVPALVRDQAPTRAPA</sequence>
<evidence type="ECO:0000313" key="1">
    <source>
        <dbReference type="EMBL" id="CAG2141949.1"/>
    </source>
</evidence>
<proteinExistence type="predicted"/>
<comment type="caution">
    <text evidence="1">The sequence shown here is derived from an EMBL/GenBank/DDBJ whole genome shotgun (WGS) entry which is preliminary data.</text>
</comment>
<name>A0A916ITU7_9BURK</name>
<gene>
    <name evidence="1" type="ORF">LMG31506_02562</name>
</gene>